<gene>
    <name evidence="6" type="ORF">EV213_12435</name>
</gene>
<dbReference type="Proteomes" id="UP000295632">
    <property type="component" value="Unassembled WGS sequence"/>
</dbReference>
<comment type="caution">
    <text evidence="6">The sequence shown here is derived from an EMBL/GenBank/DDBJ whole genome shotgun (WGS) entry which is preliminary data.</text>
</comment>
<keyword evidence="3" id="KW-0833">Ubl conjugation pathway</keyword>
<keyword evidence="4" id="KW-1133">Transmembrane helix</keyword>
<keyword evidence="4" id="KW-0812">Transmembrane</keyword>
<sequence>MVLILSIVCANSVANAQQHTSIQQLIDQAEAGDTIHIPAGYYTGAMIIDKPLQIIFSKGSVLTHEGSESAVKITSDHVKLSGLKIVDRELKDAATVFVTGDSVHLEALHIQTGSYGIRLEKTQNGLLDENRIEWLPDTEHPVSLSDKKNGIDLYGAYNNRITNNHIRGVLDGIYLERSKKNVVSQNVVERARYGIHAMYTEQTIIQKNTSRLNFTGIIVMVTRGLTITENRVVMQNENVNSQGFLLYETNGATVQRNWIEGNRVGMNIQQSLDNQVMHNTFVNNYVGLQLMDAENNLITENSFIGNITGARSVTSVDNSLSGNYWDAFKGVDSDGDGKSNLPYAMNPLSLALFQSQPAFQLFYQSPGLELLERLYQADSRTWSMDKEPLMAPPDNVFSGDSSHVLVKDRVNLIAFLLLSFGCSIFYFGRRKLL</sequence>
<dbReference type="EMBL" id="SNYJ01000024">
    <property type="protein sequence ID" value="TDQ34617.1"/>
    <property type="molecule type" value="Genomic_DNA"/>
</dbReference>
<keyword evidence="7" id="KW-1185">Reference proteome</keyword>
<proteinExistence type="predicted"/>
<evidence type="ECO:0000256" key="3">
    <source>
        <dbReference type="ARBA" id="ARBA00022786"/>
    </source>
</evidence>
<dbReference type="PANTHER" id="PTHR22990">
    <property type="entry name" value="F-BOX ONLY PROTEIN"/>
    <property type="match status" value="1"/>
</dbReference>
<dbReference type="InterPro" id="IPR022441">
    <property type="entry name" value="Para_beta_helix_rpt-2"/>
</dbReference>
<dbReference type="RefSeq" id="WP_166639416.1">
    <property type="nucleotide sequence ID" value="NZ_SNYJ01000024.1"/>
</dbReference>
<evidence type="ECO:0000256" key="4">
    <source>
        <dbReference type="SAM" id="Phobius"/>
    </source>
</evidence>
<feature type="transmembrane region" description="Helical" evidence="4">
    <location>
        <begin position="410"/>
        <end position="428"/>
    </location>
</feature>
<organism evidence="6 7">
    <name type="scientific">Aureibacillus halotolerans</name>
    <dbReference type="NCBI Taxonomy" id="1508390"/>
    <lineage>
        <taxon>Bacteria</taxon>
        <taxon>Bacillati</taxon>
        <taxon>Bacillota</taxon>
        <taxon>Bacilli</taxon>
        <taxon>Bacillales</taxon>
        <taxon>Bacillaceae</taxon>
        <taxon>Aureibacillus</taxon>
    </lineage>
</organism>
<accession>A0A4R6TQ32</accession>
<evidence type="ECO:0000259" key="5">
    <source>
        <dbReference type="Pfam" id="PF05048"/>
    </source>
</evidence>
<dbReference type="InterPro" id="IPR051550">
    <property type="entry name" value="SCF-Subunits/Alg-Epimerases"/>
</dbReference>
<dbReference type="InterPro" id="IPR007742">
    <property type="entry name" value="NosD_dom"/>
</dbReference>
<evidence type="ECO:0000313" key="7">
    <source>
        <dbReference type="Proteomes" id="UP000295632"/>
    </source>
</evidence>
<dbReference type="SUPFAM" id="SSF51126">
    <property type="entry name" value="Pectin lyase-like"/>
    <property type="match status" value="1"/>
</dbReference>
<keyword evidence="4" id="KW-0472">Membrane</keyword>
<dbReference type="AlphaFoldDB" id="A0A4R6TQ32"/>
<dbReference type="InterPro" id="IPR011050">
    <property type="entry name" value="Pectin_lyase_fold/virulence"/>
</dbReference>
<comment type="pathway">
    <text evidence="1">Protein modification; protein ubiquitination.</text>
</comment>
<evidence type="ECO:0000256" key="1">
    <source>
        <dbReference type="ARBA" id="ARBA00004906"/>
    </source>
</evidence>
<dbReference type="NCBIfam" id="TIGR03804">
    <property type="entry name" value="para_beta_helix"/>
    <property type="match status" value="1"/>
</dbReference>
<protein>
    <submittedName>
        <fullName evidence="6">Nitrous oxidase accessory protein</fullName>
    </submittedName>
</protein>
<dbReference type="Pfam" id="PF05048">
    <property type="entry name" value="NosD"/>
    <property type="match status" value="1"/>
</dbReference>
<dbReference type="InterPro" id="IPR012334">
    <property type="entry name" value="Pectin_lyas_fold"/>
</dbReference>
<keyword evidence="2" id="KW-0677">Repeat</keyword>
<name>A0A4R6TQ32_9BACI</name>
<evidence type="ECO:0000256" key="2">
    <source>
        <dbReference type="ARBA" id="ARBA00022737"/>
    </source>
</evidence>
<dbReference type="Gene3D" id="2.160.20.10">
    <property type="entry name" value="Single-stranded right-handed beta-helix, Pectin lyase-like"/>
    <property type="match status" value="1"/>
</dbReference>
<dbReference type="InterPro" id="IPR006626">
    <property type="entry name" value="PbH1"/>
</dbReference>
<feature type="domain" description="Periplasmic copper-binding protein NosD beta helix" evidence="5">
    <location>
        <begin position="146"/>
        <end position="330"/>
    </location>
</feature>
<dbReference type="PANTHER" id="PTHR22990:SF15">
    <property type="entry name" value="F-BOX ONLY PROTEIN 10"/>
    <property type="match status" value="1"/>
</dbReference>
<dbReference type="SMART" id="SM00710">
    <property type="entry name" value="PbH1"/>
    <property type="match status" value="6"/>
</dbReference>
<evidence type="ECO:0000313" key="6">
    <source>
        <dbReference type="EMBL" id="TDQ34617.1"/>
    </source>
</evidence>
<reference evidence="6 7" key="1">
    <citation type="submission" date="2019-03" db="EMBL/GenBank/DDBJ databases">
        <title>Genomic Encyclopedia of Type Strains, Phase IV (KMG-IV): sequencing the most valuable type-strain genomes for metagenomic binning, comparative biology and taxonomic classification.</title>
        <authorList>
            <person name="Goeker M."/>
        </authorList>
    </citation>
    <scope>NUCLEOTIDE SEQUENCE [LARGE SCALE GENOMIC DNA]</scope>
    <source>
        <strain evidence="6 7">DSM 28697</strain>
    </source>
</reference>